<dbReference type="InterPro" id="IPR003779">
    <property type="entry name" value="CMD-like"/>
</dbReference>
<evidence type="ECO:0000259" key="1">
    <source>
        <dbReference type="Pfam" id="PF02627"/>
    </source>
</evidence>
<dbReference type="EMBL" id="QVFU01000050">
    <property type="protein sequence ID" value="RFS43648.1"/>
    <property type="molecule type" value="Genomic_DNA"/>
</dbReference>
<dbReference type="RefSeq" id="WP_117230737.1">
    <property type="nucleotide sequence ID" value="NZ_CP061725.1"/>
</dbReference>
<dbReference type="Proteomes" id="UP000262621">
    <property type="component" value="Unassembled WGS sequence"/>
</dbReference>
<organism evidence="2 3">
    <name type="scientific">Micromonospora craniellae</name>
    <dbReference type="NCBI Taxonomy" id="2294034"/>
    <lineage>
        <taxon>Bacteria</taxon>
        <taxon>Bacillati</taxon>
        <taxon>Actinomycetota</taxon>
        <taxon>Actinomycetes</taxon>
        <taxon>Micromonosporales</taxon>
        <taxon>Micromonosporaceae</taxon>
        <taxon>Micromonospora</taxon>
    </lineage>
</organism>
<feature type="domain" description="Carboxymuconolactone decarboxylase-like" evidence="1">
    <location>
        <begin position="51"/>
        <end position="132"/>
    </location>
</feature>
<evidence type="ECO:0000313" key="2">
    <source>
        <dbReference type="EMBL" id="RFS43648.1"/>
    </source>
</evidence>
<comment type="caution">
    <text evidence="2">The sequence shown here is derived from an EMBL/GenBank/DDBJ whole genome shotgun (WGS) entry which is preliminary data.</text>
</comment>
<sequence length="198" mass="20963">MEFDRTTLTSAQDEVYRALTEGRRSKGPRLFEMVAPDGGLYGPFHAMLANPEAGMALQRLGATLRYTTGVDPAVRELVILAVAAAKRNEYEWYAHAAVAASLGVPADVVHAVGQGETPVGVTAAARAALRVTRCLVTGTPFDTEPARETLGRAGLATVICLVGYYTMLADLDTVDGGGLPPAVVRRFGHPPEPTTARD</sequence>
<dbReference type="PANTHER" id="PTHR34846">
    <property type="entry name" value="4-CARBOXYMUCONOLACTONE DECARBOXYLASE FAMILY PROTEIN (AFU_ORTHOLOGUE AFUA_6G11590)"/>
    <property type="match status" value="1"/>
</dbReference>
<proteinExistence type="predicted"/>
<evidence type="ECO:0000313" key="3">
    <source>
        <dbReference type="Proteomes" id="UP000262621"/>
    </source>
</evidence>
<dbReference type="GO" id="GO:0051920">
    <property type="term" value="F:peroxiredoxin activity"/>
    <property type="evidence" value="ECO:0007669"/>
    <property type="project" value="InterPro"/>
</dbReference>
<dbReference type="OrthoDB" id="949132at2"/>
<reference evidence="2 3" key="1">
    <citation type="submission" date="2018-08" db="EMBL/GenBank/DDBJ databases">
        <title>Verrucosispora craniellae sp. nov., isolated from a marine sponge in the South China Sea.</title>
        <authorList>
            <person name="Li L."/>
            <person name="Lin H.W."/>
        </authorList>
    </citation>
    <scope>NUCLEOTIDE SEQUENCE [LARGE SCALE GENOMIC DNA]</scope>
    <source>
        <strain evidence="2 3">LHW63014</strain>
    </source>
</reference>
<dbReference type="Pfam" id="PF02627">
    <property type="entry name" value="CMD"/>
    <property type="match status" value="1"/>
</dbReference>
<gene>
    <name evidence="2" type="ORF">D0Q02_26610</name>
</gene>
<dbReference type="PANTHER" id="PTHR34846:SF11">
    <property type="entry name" value="4-CARBOXYMUCONOLACTONE DECARBOXYLASE FAMILY PROTEIN (AFU_ORTHOLOGUE AFUA_6G11590)"/>
    <property type="match status" value="1"/>
</dbReference>
<keyword evidence="3" id="KW-1185">Reference proteome</keyword>
<dbReference type="InterPro" id="IPR029032">
    <property type="entry name" value="AhpD-like"/>
</dbReference>
<protein>
    <submittedName>
        <fullName evidence="2">Carboxymuconolactone decarboxylase family protein</fullName>
    </submittedName>
</protein>
<dbReference type="Gene3D" id="1.20.1290.10">
    <property type="entry name" value="AhpD-like"/>
    <property type="match status" value="1"/>
</dbReference>
<accession>A0A372FSF5</accession>
<dbReference type="AlphaFoldDB" id="A0A372FSF5"/>
<dbReference type="SUPFAM" id="SSF69118">
    <property type="entry name" value="AhpD-like"/>
    <property type="match status" value="1"/>
</dbReference>
<name>A0A372FSF5_9ACTN</name>